<keyword evidence="3" id="KW-0547">Nucleotide-binding</keyword>
<dbReference type="InterPro" id="IPR027417">
    <property type="entry name" value="P-loop_NTPase"/>
</dbReference>
<evidence type="ECO:0000256" key="2">
    <source>
        <dbReference type="ARBA" id="ARBA00022737"/>
    </source>
</evidence>
<evidence type="ECO:0000259" key="5">
    <source>
        <dbReference type="PROSITE" id="PS50893"/>
    </source>
</evidence>
<dbReference type="FunFam" id="3.40.50.300:FF:000011">
    <property type="entry name" value="Putative ABC transporter ATP-binding component"/>
    <property type="match status" value="1"/>
</dbReference>
<dbReference type="CDD" id="cd03221">
    <property type="entry name" value="ABCF_EF-3"/>
    <property type="match status" value="1"/>
</dbReference>
<dbReference type="PROSITE" id="PS00211">
    <property type="entry name" value="ABC_TRANSPORTER_1"/>
    <property type="match status" value="1"/>
</dbReference>
<dbReference type="Pfam" id="PF12848">
    <property type="entry name" value="ABC_tran_Xtn"/>
    <property type="match status" value="1"/>
</dbReference>
<dbReference type="GO" id="GO:0005524">
    <property type="term" value="F:ATP binding"/>
    <property type="evidence" value="ECO:0007669"/>
    <property type="project" value="UniProtKB-KW"/>
</dbReference>
<protein>
    <recommendedName>
        <fullName evidence="5">ABC transporter domain-containing protein</fullName>
    </recommendedName>
</protein>
<dbReference type="InterPro" id="IPR017871">
    <property type="entry name" value="ABC_transporter-like_CS"/>
</dbReference>
<dbReference type="EMBL" id="CAJPEV010013331">
    <property type="protein sequence ID" value="CAG0906731.1"/>
    <property type="molecule type" value="Genomic_DNA"/>
</dbReference>
<evidence type="ECO:0000256" key="1">
    <source>
        <dbReference type="ARBA" id="ARBA00011054"/>
    </source>
</evidence>
<keyword evidence="2" id="KW-0677">Repeat</keyword>
<reference evidence="6" key="1">
    <citation type="submission" date="2020-11" db="EMBL/GenBank/DDBJ databases">
        <authorList>
            <person name="Tran Van P."/>
        </authorList>
    </citation>
    <scope>NUCLEOTIDE SEQUENCE</scope>
</reference>
<accession>A0A7R9FU23</accession>
<keyword evidence="7" id="KW-1185">Reference proteome</keyword>
<dbReference type="PANTHER" id="PTHR19211">
    <property type="entry name" value="ATP-BINDING TRANSPORT PROTEIN-RELATED"/>
    <property type="match status" value="1"/>
</dbReference>
<keyword evidence="4" id="KW-0067">ATP-binding</keyword>
<name>A0A7R9FU23_9CRUS</name>
<evidence type="ECO:0000256" key="3">
    <source>
        <dbReference type="ARBA" id="ARBA00022741"/>
    </source>
</evidence>
<dbReference type="OrthoDB" id="2110130at2759"/>
<sequence length="453" mass="50578">MIVITVIRLQNLTLQRGSKILLHQSQLTLNPQERVGLIGINGAGKSSLFALLRGQFPPDAGDILIPPTWQIAHVAQETPASEQTALEYVLAGDTILQQTQTAILAAEQSGDGEMLAKLHAQYQDIGGYTAKMRAESLLHGLGFKPHETEHPVSSFSGGWRMRLNLAQALMCPSDLLLLDEPTNHLDLDAIIWLEDWLLRYQGTLMVISHDREFLDSVCNVIVHIDQQALKRYGGNYSQFEVQRAQQQNLQQSAFVKQQKQIEHLQSFIIRFKAKATKAKQAQSRIKQLERMEQLAPIRLDRSFEFEFLTPDAAPNPLLDMALVDCGYETNRAILQRVTLTIQNGQRIGLLGANGQGKSTLIKTIAAEIQPLSGNIQLGKGLQIGYFAQHQLETLRPQDTPLEHLNRLAPNEREQVLRDFLGRFNFPGTMATSPIEPLSGGEKARLALALIVWQ</sequence>
<dbReference type="EMBL" id="LR912849">
    <property type="protein sequence ID" value="CAD7254849.1"/>
    <property type="molecule type" value="Genomic_DNA"/>
</dbReference>
<dbReference type="Pfam" id="PF00005">
    <property type="entry name" value="ABC_tran"/>
    <property type="match status" value="2"/>
</dbReference>
<dbReference type="Gene3D" id="3.40.50.300">
    <property type="entry name" value="P-loop containing nucleotide triphosphate hydrolases"/>
    <property type="match status" value="2"/>
</dbReference>
<dbReference type="GO" id="GO:0016887">
    <property type="term" value="F:ATP hydrolysis activity"/>
    <property type="evidence" value="ECO:0007669"/>
    <property type="project" value="InterPro"/>
</dbReference>
<dbReference type="InterPro" id="IPR003439">
    <property type="entry name" value="ABC_transporter-like_ATP-bd"/>
</dbReference>
<feature type="domain" description="ABC transporter" evidence="5">
    <location>
        <begin position="7"/>
        <end position="251"/>
    </location>
</feature>
<gene>
    <name evidence="6" type="ORF">DSTB1V02_LOCUS14595</name>
</gene>
<evidence type="ECO:0000313" key="6">
    <source>
        <dbReference type="EMBL" id="CAD7254849.1"/>
    </source>
</evidence>
<feature type="non-terminal residue" evidence="6">
    <location>
        <position position="1"/>
    </location>
</feature>
<dbReference type="InterPro" id="IPR032781">
    <property type="entry name" value="ABC_tran_Xtn"/>
</dbReference>
<dbReference type="Proteomes" id="UP000677054">
    <property type="component" value="Unassembled WGS sequence"/>
</dbReference>
<comment type="similarity">
    <text evidence="1">Belongs to the ABC transporter superfamily. ABCF family. EF3 subfamily.</text>
</comment>
<dbReference type="InterPro" id="IPR050611">
    <property type="entry name" value="ABCF"/>
</dbReference>
<proteinExistence type="inferred from homology"/>
<dbReference type="AlphaFoldDB" id="A0A7R9FU23"/>
<evidence type="ECO:0000256" key="4">
    <source>
        <dbReference type="ARBA" id="ARBA00022840"/>
    </source>
</evidence>
<dbReference type="PROSITE" id="PS50893">
    <property type="entry name" value="ABC_TRANSPORTER_2"/>
    <property type="match status" value="1"/>
</dbReference>
<organism evidence="6">
    <name type="scientific">Darwinula stevensoni</name>
    <dbReference type="NCBI Taxonomy" id="69355"/>
    <lineage>
        <taxon>Eukaryota</taxon>
        <taxon>Metazoa</taxon>
        <taxon>Ecdysozoa</taxon>
        <taxon>Arthropoda</taxon>
        <taxon>Crustacea</taxon>
        <taxon>Oligostraca</taxon>
        <taxon>Ostracoda</taxon>
        <taxon>Podocopa</taxon>
        <taxon>Podocopida</taxon>
        <taxon>Darwinulocopina</taxon>
        <taxon>Darwinuloidea</taxon>
        <taxon>Darwinulidae</taxon>
        <taxon>Darwinula</taxon>
    </lineage>
</organism>
<dbReference type="SMART" id="SM00382">
    <property type="entry name" value="AAA"/>
    <property type="match status" value="1"/>
</dbReference>
<dbReference type="PANTHER" id="PTHR19211:SF14">
    <property type="entry name" value="ATP-BINDING CASSETTE SUB-FAMILY F MEMBER 1"/>
    <property type="match status" value="1"/>
</dbReference>
<dbReference type="InterPro" id="IPR003593">
    <property type="entry name" value="AAA+_ATPase"/>
</dbReference>
<evidence type="ECO:0000313" key="7">
    <source>
        <dbReference type="Proteomes" id="UP000677054"/>
    </source>
</evidence>
<dbReference type="SUPFAM" id="SSF52540">
    <property type="entry name" value="P-loop containing nucleoside triphosphate hydrolases"/>
    <property type="match status" value="2"/>
</dbReference>